<dbReference type="HOGENOM" id="CLU_001592_2_1_1"/>
<dbReference type="GO" id="GO:0005634">
    <property type="term" value="C:nucleus"/>
    <property type="evidence" value="ECO:0007669"/>
    <property type="project" value="TreeGrafter"/>
</dbReference>
<dbReference type="InterPro" id="IPR000330">
    <property type="entry name" value="SNF2_N"/>
</dbReference>
<evidence type="ECO:0000256" key="5">
    <source>
        <dbReference type="ARBA" id="ARBA00022833"/>
    </source>
</evidence>
<dbReference type="PANTHER" id="PTHR45865:SF1">
    <property type="entry name" value="E3 UBIQUITIN-PROTEIN LIGASE SHPRH"/>
    <property type="match status" value="1"/>
</dbReference>
<dbReference type="InterPro" id="IPR018957">
    <property type="entry name" value="Znf_C3HC4_RING-type"/>
</dbReference>
<keyword evidence="1" id="KW-0479">Metal-binding</keyword>
<keyword evidence="2" id="KW-0547">Nucleotide-binding</keyword>
<dbReference type="CDD" id="cd18793">
    <property type="entry name" value="SF2_C_SNF"/>
    <property type="match status" value="1"/>
</dbReference>
<dbReference type="Pfam" id="PF00097">
    <property type="entry name" value="zf-C3HC4"/>
    <property type="match status" value="1"/>
</dbReference>
<name>J6ESY1_TRIAS</name>
<dbReference type="InterPro" id="IPR001650">
    <property type="entry name" value="Helicase_C-like"/>
</dbReference>
<feature type="compositionally biased region" description="Acidic residues" evidence="9">
    <location>
        <begin position="563"/>
        <end position="587"/>
    </location>
</feature>
<dbReference type="OrthoDB" id="5330228at2759"/>
<evidence type="ECO:0000256" key="9">
    <source>
        <dbReference type="SAM" id="MobiDB-lite"/>
    </source>
</evidence>
<dbReference type="KEGG" id="tasa:A1Q1_03436"/>
<dbReference type="SUPFAM" id="SSF52540">
    <property type="entry name" value="P-loop containing nucleoside triphosphate hydrolases"/>
    <property type="match status" value="2"/>
</dbReference>
<protein>
    <recommendedName>
        <fullName evidence="14">E3 ubiquitin-protein ligase SHPRH</fullName>
    </recommendedName>
</protein>
<dbReference type="InterPro" id="IPR013083">
    <property type="entry name" value="Znf_RING/FYVE/PHD"/>
</dbReference>
<dbReference type="Proteomes" id="UP000002748">
    <property type="component" value="Unassembled WGS sequence"/>
</dbReference>
<dbReference type="SUPFAM" id="SSF57850">
    <property type="entry name" value="RING/U-box"/>
    <property type="match status" value="1"/>
</dbReference>
<feature type="coiled-coil region" evidence="8">
    <location>
        <begin position="872"/>
        <end position="912"/>
    </location>
</feature>
<proteinExistence type="predicted"/>
<accession>J6ESY1</accession>
<dbReference type="GO" id="GO:0016787">
    <property type="term" value="F:hydrolase activity"/>
    <property type="evidence" value="ECO:0007669"/>
    <property type="project" value="UniProtKB-KW"/>
</dbReference>
<dbReference type="GeneID" id="25986949"/>
<dbReference type="Gene3D" id="3.40.50.300">
    <property type="entry name" value="P-loop containing nucleotide triphosphate hydrolases"/>
    <property type="match status" value="2"/>
</dbReference>
<dbReference type="InterPro" id="IPR059033">
    <property type="entry name" value="C144_05_dom"/>
</dbReference>
<feature type="domain" description="Helicase ATP-binding" evidence="11">
    <location>
        <begin position="609"/>
        <end position="714"/>
    </location>
</feature>
<dbReference type="VEuPathDB" id="FungiDB:A1Q1_03436"/>
<organism evidence="12 13">
    <name type="scientific">Trichosporon asahii var. asahii (strain ATCC 90039 / CBS 2479 / JCM 2466 / KCTC 7840 / NBRC 103889/ NCYC 2677 / UAMH 7654)</name>
    <name type="common">Yeast</name>
    <dbReference type="NCBI Taxonomy" id="1186058"/>
    <lineage>
        <taxon>Eukaryota</taxon>
        <taxon>Fungi</taxon>
        <taxon>Dikarya</taxon>
        <taxon>Basidiomycota</taxon>
        <taxon>Agaricomycotina</taxon>
        <taxon>Tremellomycetes</taxon>
        <taxon>Trichosporonales</taxon>
        <taxon>Trichosporonaceae</taxon>
        <taxon>Trichosporon</taxon>
    </lineage>
</organism>
<dbReference type="InterPro" id="IPR001841">
    <property type="entry name" value="Znf_RING"/>
</dbReference>
<dbReference type="Gene3D" id="3.40.50.10810">
    <property type="entry name" value="Tandem AAA-ATPase domain"/>
    <property type="match status" value="2"/>
</dbReference>
<evidence type="ECO:0000313" key="13">
    <source>
        <dbReference type="Proteomes" id="UP000002748"/>
    </source>
</evidence>
<dbReference type="EMBL" id="ALBS01000233">
    <property type="protein sequence ID" value="EJT47659.1"/>
    <property type="molecule type" value="Genomic_DNA"/>
</dbReference>
<dbReference type="InterPro" id="IPR052583">
    <property type="entry name" value="ATP-helicase/E3_Ub-Ligase"/>
</dbReference>
<dbReference type="InterPro" id="IPR014001">
    <property type="entry name" value="Helicase_ATP-bd"/>
</dbReference>
<evidence type="ECO:0000256" key="1">
    <source>
        <dbReference type="ARBA" id="ARBA00022723"/>
    </source>
</evidence>
<dbReference type="GO" id="GO:0005524">
    <property type="term" value="F:ATP binding"/>
    <property type="evidence" value="ECO:0007669"/>
    <property type="project" value="InterPro"/>
</dbReference>
<evidence type="ECO:0000256" key="4">
    <source>
        <dbReference type="ARBA" id="ARBA00022801"/>
    </source>
</evidence>
<evidence type="ECO:0000256" key="3">
    <source>
        <dbReference type="ARBA" id="ARBA00022771"/>
    </source>
</evidence>
<keyword evidence="6" id="KW-0067">ATP-binding</keyword>
<dbReference type="PROSITE" id="PS51192">
    <property type="entry name" value="HELICASE_ATP_BIND_1"/>
    <property type="match status" value="1"/>
</dbReference>
<keyword evidence="8" id="KW-0175">Coiled coil</keyword>
<dbReference type="SMART" id="SM00184">
    <property type="entry name" value="RING"/>
    <property type="match status" value="1"/>
</dbReference>
<dbReference type="GO" id="GO:0006974">
    <property type="term" value="P:DNA damage response"/>
    <property type="evidence" value="ECO:0007669"/>
    <property type="project" value="TreeGrafter"/>
</dbReference>
<dbReference type="RefSeq" id="XP_014178709.1">
    <property type="nucleotide sequence ID" value="XM_014323234.1"/>
</dbReference>
<dbReference type="Pfam" id="PF00271">
    <property type="entry name" value="Helicase_C"/>
    <property type="match status" value="1"/>
</dbReference>
<evidence type="ECO:0000256" key="7">
    <source>
        <dbReference type="PROSITE-ProRule" id="PRU00175"/>
    </source>
</evidence>
<evidence type="ECO:0000259" key="11">
    <source>
        <dbReference type="PROSITE" id="PS51192"/>
    </source>
</evidence>
<evidence type="ECO:0000256" key="6">
    <source>
        <dbReference type="ARBA" id="ARBA00022840"/>
    </source>
</evidence>
<sequence>MSVLPTTSSEAIYLQTSEYDLGQLTKAMKATKSGKRARAAPIPDEHMHLHTLHLQATLQPEPEIVEYPNGFRDNDSYPVWRDFRRSVHDSVEACVPLPFFPPTADLFHIDGHPLKKKKSAPVSCGNVFRPGNTTKPLVKIPDICTGSDARRQFFPSSYTWDHLNWIHAALAIDPDEPPTRRGTYKPNEKRVYFRTGVDVSWTPGDSGEEDDYAITLSIALDVYLDMDVILLPQPDISNDLLGLVLVSLLPADLGDQPHPSREGLGAARADALKAFYAALRPAPDLPYGFDARKLQPDSMTKPLLPFQKRSVARLLEREGSPMVTGNKAFTYPEGQWVKFDFGKFGEYAFHRLTSQLVRLKGDPKGKRRANDSSWEDTLDHVFPLTKVRGTMLCEEMGLGKTVEAIALVLLHPHPLSLERPMIGAVGSANARKLPEINLEKKPEFGLTIQQWVDGQAKAFANSVAWSEEGQLNVAAVGTTLIVTPQSLLNQWVSEMKLHAPSLRVCVYPGWSDLIKQVEKRRTATLKERKRQAAKNLKRQRVKFRNETRRKYAKGAKGVKIERDSDDEDYIEMESEGEEEEEEEEEEFAPTPKSEDPESLLDVTQQAFLEYIRGFDVVITTYQTLSTDLNVADPAPRRSRRSTANYRLNERPRSPLVMVEWWRVIMDEVQLQSDSSTSAQMVSKIPRQCSLAMSGTPARSSISDLQGSLKFLHVPVASSVVWSRITQPSNKAAFEGLFKAISIRTTKAEVVGEFNLPNQTRYVVPIELSDIEMHYYLDVLERQRDRLGIADGPQRDQELDFSLYRNALRHLRQICTHIQVGGLEPTQRAGNRRGDRIQLGRQLMTMEQALKKMRDDLEENFTLTSRNLLRTQLDKAQLLVRDETDDLRNLKALAIYERVREGALKLLQEAKAELNKQTEGREDSVDDEGHMDESQAERAKRLQVQSARAAVRETMNILHLSWFLQGDVHHTNKEEELEVQAYQNAENIRREILARPLKAADRIVKAMSDAIADHGAVTSLGDLQTKDTRRKGGMLSGDLVAQTNSLLKILNDNAVLVYNWRNKVVELLETPIEANDEAVPGVGEGQDVENPDEEYYAEALKAQGDPIADRKEMLLEERTLLAVHDAHITKKRSTANSKDAQVIVDPDLPTDVQDLTVKLLLERNAFRERRTEEACERPLKALLIDLGNIVHAANRPEEAAIAKGIADMLRGYIKKQTEIVDKLNKELDMLRDTHNGRVKYFAALQEISDSVAVPRFRDVKKEIEFKDRQILDAETTLARWSVRRRYLGFLDAENQNVDDLKENCAICFGTSDDTHAVLLQCGHMFCVSCFTEYRKAPYIGRKCANCKTAIDDRGIQRVRIKAPEEGGSPKAEPEPEAEAIEAEPSNDKRDEEREVERRAADLAKLNMLSVDRMRPVANIDMMGEFGSKVCSPYVGTSSRQINFLIKHLHYYRLTQPGVRHVVFSNWADSLRIVERALTVNHIRFVSLDSNTKKNDVVHQFQNDPNITVFLLHAERESAGLTLTAASVVHLLEPIMQHSFELQAIGRVDRLGQEKQTTVYCYATMDTVESRILSQGVRNGTSIYLNDKEEDEKVAAALPNVPHAAERGGDITLGETGTAELLRLII</sequence>
<evidence type="ECO:0008006" key="14">
    <source>
        <dbReference type="Google" id="ProtNLM"/>
    </source>
</evidence>
<keyword evidence="3 7" id="KW-0863">Zinc-finger</keyword>
<feature type="region of interest" description="Disordered" evidence="9">
    <location>
        <begin position="1356"/>
        <end position="1395"/>
    </location>
</feature>
<dbReference type="Pfam" id="PF00176">
    <property type="entry name" value="SNF2-rel_dom"/>
    <property type="match status" value="1"/>
</dbReference>
<comment type="caution">
    <text evidence="12">The sequence shown here is derived from an EMBL/GenBank/DDBJ whole genome shotgun (WGS) entry which is preliminary data.</text>
</comment>
<dbReference type="InterPro" id="IPR038718">
    <property type="entry name" value="SNF2-like_sf"/>
</dbReference>
<dbReference type="CDD" id="cd16449">
    <property type="entry name" value="RING-HC"/>
    <property type="match status" value="1"/>
</dbReference>
<evidence type="ECO:0000313" key="12">
    <source>
        <dbReference type="EMBL" id="EJT47659.1"/>
    </source>
</evidence>
<dbReference type="Pfam" id="PF26021">
    <property type="entry name" value="Ferritin_C144_05"/>
    <property type="match status" value="1"/>
</dbReference>
<dbReference type="InterPro" id="IPR049730">
    <property type="entry name" value="SNF2/RAD54-like_C"/>
</dbReference>
<evidence type="ECO:0000259" key="10">
    <source>
        <dbReference type="PROSITE" id="PS50089"/>
    </source>
</evidence>
<dbReference type="GO" id="GO:0008270">
    <property type="term" value="F:zinc ion binding"/>
    <property type="evidence" value="ECO:0007669"/>
    <property type="project" value="UniProtKB-KW"/>
</dbReference>
<keyword evidence="4" id="KW-0378">Hydrolase</keyword>
<dbReference type="PANTHER" id="PTHR45865">
    <property type="entry name" value="E3 UBIQUITIN-PROTEIN LIGASE SHPRH FAMILY MEMBER"/>
    <property type="match status" value="1"/>
</dbReference>
<feature type="region of interest" description="Disordered" evidence="9">
    <location>
        <begin position="554"/>
        <end position="598"/>
    </location>
</feature>
<keyword evidence="5" id="KW-0862">Zinc</keyword>
<dbReference type="SMART" id="SM00487">
    <property type="entry name" value="DEXDc"/>
    <property type="match status" value="1"/>
</dbReference>
<evidence type="ECO:0000256" key="2">
    <source>
        <dbReference type="ARBA" id="ARBA00022741"/>
    </source>
</evidence>
<dbReference type="GO" id="GO:0000209">
    <property type="term" value="P:protein polyubiquitination"/>
    <property type="evidence" value="ECO:0007669"/>
    <property type="project" value="TreeGrafter"/>
</dbReference>
<feature type="region of interest" description="Disordered" evidence="9">
    <location>
        <begin position="912"/>
        <end position="940"/>
    </location>
</feature>
<evidence type="ECO:0000256" key="8">
    <source>
        <dbReference type="SAM" id="Coils"/>
    </source>
</evidence>
<reference evidence="12 13" key="1">
    <citation type="journal article" date="2012" name="Eukaryot. Cell">
        <title>Draft genome sequence of CBS 2479, the standard type strain of Trichosporon asahii.</title>
        <authorList>
            <person name="Yang R.Y."/>
            <person name="Li H.T."/>
            <person name="Zhu H."/>
            <person name="Zhou G.P."/>
            <person name="Wang M."/>
            <person name="Wang L."/>
        </authorList>
    </citation>
    <scope>NUCLEOTIDE SEQUENCE [LARGE SCALE GENOMIC DNA]</scope>
    <source>
        <strain evidence="13">ATCC 90039 / CBS 2479 / JCM 2466 / KCTC 7840 / NCYC 2677 / UAMH 7654</strain>
    </source>
</reference>
<dbReference type="InterPro" id="IPR027417">
    <property type="entry name" value="P-loop_NTPase"/>
</dbReference>
<dbReference type="PROSITE" id="PS50089">
    <property type="entry name" value="ZF_RING_2"/>
    <property type="match status" value="1"/>
</dbReference>
<dbReference type="GO" id="GO:0061630">
    <property type="term" value="F:ubiquitin protein ligase activity"/>
    <property type="evidence" value="ECO:0007669"/>
    <property type="project" value="TreeGrafter"/>
</dbReference>
<dbReference type="Gene3D" id="3.30.40.10">
    <property type="entry name" value="Zinc/RING finger domain, C3HC4 (zinc finger)"/>
    <property type="match status" value="1"/>
</dbReference>
<feature type="compositionally biased region" description="Basic and acidic residues" evidence="9">
    <location>
        <begin position="1384"/>
        <end position="1395"/>
    </location>
</feature>
<gene>
    <name evidence="12" type="ORF">A1Q1_03436</name>
</gene>
<feature type="compositionally biased region" description="Basic and acidic residues" evidence="9">
    <location>
        <begin position="912"/>
        <end position="939"/>
    </location>
</feature>
<feature type="domain" description="RING-type" evidence="10">
    <location>
        <begin position="1303"/>
        <end position="1346"/>
    </location>
</feature>